<keyword evidence="1 2" id="KW-0238">DNA-binding</keyword>
<dbReference type="GO" id="GO:0003677">
    <property type="term" value="F:DNA binding"/>
    <property type="evidence" value="ECO:0007669"/>
    <property type="project" value="UniProtKB-UniRule"/>
</dbReference>
<dbReference type="InterPro" id="IPR009057">
    <property type="entry name" value="Homeodomain-like_sf"/>
</dbReference>
<dbReference type="EMBL" id="BCMM01000002">
    <property type="protein sequence ID" value="GAQ60157.1"/>
    <property type="molecule type" value="Genomic_DNA"/>
</dbReference>
<reference evidence="5" key="1">
    <citation type="submission" date="2015-11" db="EMBL/GenBank/DDBJ databases">
        <authorList>
            <consortium name="Cross-ministerial Strategic Innovation Promotion Program (SIP) consortium"/>
            <person name="Tomihama T."/>
            <person name="Ikenaga M."/>
            <person name="Sakai M."/>
            <person name="Okubo T."/>
            <person name="Ikeda S."/>
        </authorList>
    </citation>
    <scope>NUCLEOTIDE SEQUENCE [LARGE SCALE GENOMIC DNA]</scope>
    <source>
        <strain evidence="5">S58</strain>
    </source>
</reference>
<dbReference type="Pfam" id="PF00440">
    <property type="entry name" value="TetR_N"/>
    <property type="match status" value="1"/>
</dbReference>
<organism evidence="4 5">
    <name type="scientific">Streptomyces scabiei</name>
    <dbReference type="NCBI Taxonomy" id="1930"/>
    <lineage>
        <taxon>Bacteria</taxon>
        <taxon>Bacillati</taxon>
        <taxon>Actinomycetota</taxon>
        <taxon>Actinomycetes</taxon>
        <taxon>Kitasatosporales</taxon>
        <taxon>Streptomycetaceae</taxon>
        <taxon>Streptomyces</taxon>
    </lineage>
</organism>
<evidence type="ECO:0000256" key="2">
    <source>
        <dbReference type="PROSITE-ProRule" id="PRU00335"/>
    </source>
</evidence>
<name>A0A117EBZ4_STRSC</name>
<proteinExistence type="predicted"/>
<dbReference type="Gene3D" id="1.10.357.10">
    <property type="entry name" value="Tetracycline Repressor, domain 2"/>
    <property type="match status" value="1"/>
</dbReference>
<evidence type="ECO:0000313" key="4">
    <source>
        <dbReference type="EMBL" id="GAQ60157.1"/>
    </source>
</evidence>
<comment type="caution">
    <text evidence="4">The sequence shown here is derived from an EMBL/GenBank/DDBJ whole genome shotgun (WGS) entry which is preliminary data.</text>
</comment>
<reference evidence="4 5" key="2">
    <citation type="journal article" date="2016" name="Genome Announc.">
        <title>Draft Genome Sequences of Streptomyces scabiei S58, Streptomyces turgidiscabies T45, and Streptomyces acidiscabies a10, the Pathogens of Potato Common Scab, Isolated in Japan.</title>
        <authorList>
            <person name="Tomihama T."/>
            <person name="Nishi Y."/>
            <person name="Sakai M."/>
            <person name="Ikenaga M."/>
            <person name="Okubo T."/>
            <person name="Ikeda S."/>
        </authorList>
    </citation>
    <scope>NUCLEOTIDE SEQUENCE [LARGE SCALE GENOMIC DNA]</scope>
    <source>
        <strain evidence="4 5">S58</strain>
    </source>
</reference>
<sequence>MSGPLTRKADCPNLNGCSERTFRTQAAAGAVAAPAFDSVPAGTSPAGWCAVSDVPRPSRHTRDRVLEATLGCLVRNGHGGTTARAIAQAGGFAPGVIYYHFADLDDALVAALERTSGARIDRYRAELAGLDRAGPTIARLRELYDEDTATGHIAAVQELYAGARPGTRLAAQLALETRKWEDLAEDRLTVLLRGKPLGSVVRVRALASAAVALYLGMETLTHLDADRSRPATLFTQASRLAAVFDRVPRLRRRAPGGR</sequence>
<reference evidence="5" key="3">
    <citation type="submission" date="2016-02" db="EMBL/GenBank/DDBJ databases">
        <title>Draft genome of pathogenic Streptomyces sp. in Japan.</title>
        <authorList>
            <person name="Tomihama T."/>
            <person name="Ikenaga M."/>
            <person name="Sakai M."/>
            <person name="Okubo T."/>
            <person name="Ikeda S."/>
        </authorList>
    </citation>
    <scope>NUCLEOTIDE SEQUENCE [LARGE SCALE GENOMIC DNA]</scope>
    <source>
        <strain evidence="5">S58</strain>
    </source>
</reference>
<dbReference type="SUPFAM" id="SSF46689">
    <property type="entry name" value="Homeodomain-like"/>
    <property type="match status" value="1"/>
</dbReference>
<evidence type="ECO:0000313" key="5">
    <source>
        <dbReference type="Proteomes" id="UP000067448"/>
    </source>
</evidence>
<feature type="DNA-binding region" description="H-T-H motif" evidence="2">
    <location>
        <begin position="82"/>
        <end position="101"/>
    </location>
</feature>
<gene>
    <name evidence="4" type="ORF">SsS58_00497</name>
</gene>
<accession>A0A117EBZ4</accession>
<protein>
    <submittedName>
        <fullName evidence="4">Bacterial regulatory proteins, tetR family</fullName>
    </submittedName>
</protein>
<evidence type="ECO:0000256" key="1">
    <source>
        <dbReference type="ARBA" id="ARBA00023125"/>
    </source>
</evidence>
<feature type="domain" description="HTH tetR-type" evidence="3">
    <location>
        <begin position="59"/>
        <end position="119"/>
    </location>
</feature>
<dbReference type="InterPro" id="IPR001647">
    <property type="entry name" value="HTH_TetR"/>
</dbReference>
<evidence type="ECO:0000259" key="3">
    <source>
        <dbReference type="PROSITE" id="PS50977"/>
    </source>
</evidence>
<dbReference type="AlphaFoldDB" id="A0A117EBZ4"/>
<dbReference type="Proteomes" id="UP000067448">
    <property type="component" value="Unassembled WGS sequence"/>
</dbReference>
<dbReference type="PROSITE" id="PS50977">
    <property type="entry name" value="HTH_TETR_2"/>
    <property type="match status" value="1"/>
</dbReference>